<comment type="caution">
    <text evidence="1">The sequence shown here is derived from an EMBL/GenBank/DDBJ whole genome shotgun (WGS) entry which is preliminary data.</text>
</comment>
<evidence type="ECO:0000313" key="2">
    <source>
        <dbReference type="Proteomes" id="UP000091857"/>
    </source>
</evidence>
<name>A0ACB7G9Y0_MANES</name>
<sequence length="496" mass="51898">MGNRNWAEAETESSLSEALLFAIMCIIGLPVDVHVRDGSVYSGIFYTASVDKDFGIILKEAKLIRNGKCDGNVGNGSVIETLVILSGDLIQVVAKGDLFPADGAVGNVASDNAERAMFNVPSEIIVSEAKEANNLAMDKNKINENRQIGDNGSQAEQDHNKQKSELQRERSDNEVQSSSSISGLCLLEAKAVVEQTTMKSLPNEGSCDPKLPLVKPDSQCFGSSASSGSSSVTAVCSSISTASNVLVDVAAESHSGLLAPSADVVSPQSSESNKSSKEFKLNPGAKIFCPSFVTPISATMAAPAVASMVYIPSNSPVVPIAAAQPEVGISPFVPRPSVPAKFAPYTNLMAVNGASGHQFSQPITGNRTQPLRYAAQYHPVQATPTYVPPNSQAAMIGRLGQLVYVQPVAHDLVQSTATMSSVSACPLLTSHQVQYPKHQGTAAGQALQLCAPPPFGAGGQQPFAMPSHIPLLQPPIPANRPVPVPGSNALFGAKFP</sequence>
<proteinExistence type="predicted"/>
<organism evidence="1 2">
    <name type="scientific">Manihot esculenta</name>
    <name type="common">Cassava</name>
    <name type="synonym">Jatropha manihot</name>
    <dbReference type="NCBI Taxonomy" id="3983"/>
    <lineage>
        <taxon>Eukaryota</taxon>
        <taxon>Viridiplantae</taxon>
        <taxon>Streptophyta</taxon>
        <taxon>Embryophyta</taxon>
        <taxon>Tracheophyta</taxon>
        <taxon>Spermatophyta</taxon>
        <taxon>Magnoliopsida</taxon>
        <taxon>eudicotyledons</taxon>
        <taxon>Gunneridae</taxon>
        <taxon>Pentapetalae</taxon>
        <taxon>rosids</taxon>
        <taxon>fabids</taxon>
        <taxon>Malpighiales</taxon>
        <taxon>Euphorbiaceae</taxon>
        <taxon>Crotonoideae</taxon>
        <taxon>Manihoteae</taxon>
        <taxon>Manihot</taxon>
    </lineage>
</organism>
<reference evidence="2" key="1">
    <citation type="journal article" date="2016" name="Nat. Biotechnol.">
        <title>Sequencing wild and cultivated cassava and related species reveals extensive interspecific hybridization and genetic diversity.</title>
        <authorList>
            <person name="Bredeson J.V."/>
            <person name="Lyons J.B."/>
            <person name="Prochnik S.E."/>
            <person name="Wu G.A."/>
            <person name="Ha C.M."/>
            <person name="Edsinger-Gonzales E."/>
            <person name="Grimwood J."/>
            <person name="Schmutz J."/>
            <person name="Rabbi I.Y."/>
            <person name="Egesi C."/>
            <person name="Nauluvula P."/>
            <person name="Lebot V."/>
            <person name="Ndunguru J."/>
            <person name="Mkamilo G."/>
            <person name="Bart R.S."/>
            <person name="Setter T.L."/>
            <person name="Gleadow R.M."/>
            <person name="Kulakow P."/>
            <person name="Ferguson M.E."/>
            <person name="Rounsley S."/>
            <person name="Rokhsar D.S."/>
        </authorList>
    </citation>
    <scope>NUCLEOTIDE SEQUENCE [LARGE SCALE GENOMIC DNA]</scope>
    <source>
        <strain evidence="2">cv. AM560-2</strain>
    </source>
</reference>
<protein>
    <submittedName>
        <fullName evidence="1">Uncharacterized protein</fullName>
    </submittedName>
</protein>
<dbReference type="Proteomes" id="UP000091857">
    <property type="component" value="Chromosome 15"/>
</dbReference>
<accession>A0ACB7G9Y0</accession>
<keyword evidence="2" id="KW-1185">Reference proteome</keyword>
<evidence type="ECO:0000313" key="1">
    <source>
        <dbReference type="EMBL" id="KAG8637045.1"/>
    </source>
</evidence>
<gene>
    <name evidence="1" type="ORF">MANES_15G072600v8</name>
</gene>
<dbReference type="EMBL" id="CM004401">
    <property type="protein sequence ID" value="KAG8637045.1"/>
    <property type="molecule type" value="Genomic_DNA"/>
</dbReference>